<evidence type="ECO:0000313" key="12">
    <source>
        <dbReference type="Proteomes" id="UP000265180"/>
    </source>
</evidence>
<dbReference type="Proteomes" id="UP000265180">
    <property type="component" value="Chromosome 6"/>
</dbReference>
<evidence type="ECO:0000256" key="8">
    <source>
        <dbReference type="ARBA" id="ARBA00023273"/>
    </source>
</evidence>
<comment type="subcellular location">
    <subcellularLocation>
        <location evidence="1">Cytoplasm</location>
        <location evidence="1">Cytoskeleton</location>
        <location evidence="1">Flagellum axoneme</location>
    </subcellularLocation>
</comment>
<sequence length="405" mass="47520">MNVELSSEREARLSLERRRHREAERRLRVFDDKLRTMGVDTEVLDAQVQEKKRQEGKAKQEQAAFDADVLHQSKAAAVLQNRQTKQKLALQKALETFRSQNQQPQTRREFDLNDPDSWKKTDPSDAQMILPGLVGEDPTKSSREQRQKEQLREWLIQQQAELDASRSQQEEEEQRHNRSREETLNRAGEHLHLQAERRKEAAVATQNYNLAMIEEKHRRKQQNDPDYDQETAAVPGFSPSADVRPPPETVQQVIQFQKYQIQEKKRIEMEKKQEDERHERVRLDSARAALLMERRQARLGRQLRQQLDSANGQLAQTHKQQSVRPRQPSRPSLWRLKHLLPVARLVDRKPDIERGQIDESFFLKFNTCSRSVELIILPRSSSSRIHVEQRGSGSGPRDEKRNRMD</sequence>
<protein>
    <submittedName>
        <fullName evidence="11">RIB43A domain with coiled-coils 2</fullName>
    </submittedName>
</protein>
<feature type="region of interest" description="Disordered" evidence="10">
    <location>
        <begin position="216"/>
        <end position="246"/>
    </location>
</feature>
<keyword evidence="4" id="KW-0282">Flagellum</keyword>
<dbReference type="InterPro" id="IPR008805">
    <property type="entry name" value="RIB43A"/>
</dbReference>
<evidence type="ECO:0000256" key="6">
    <source>
        <dbReference type="ARBA" id="ARBA00023069"/>
    </source>
</evidence>
<evidence type="ECO:0000256" key="2">
    <source>
        <dbReference type="ARBA" id="ARBA00006875"/>
    </source>
</evidence>
<keyword evidence="7" id="KW-0206">Cytoskeleton</keyword>
<comment type="subunit">
    <text evidence="9">Microtubule inner protein component of sperm flagellar doublet microtubules.</text>
</comment>
<dbReference type="Pfam" id="PF05914">
    <property type="entry name" value="RIB43A"/>
    <property type="match status" value="2"/>
</dbReference>
<organism evidence="11 12">
    <name type="scientific">Oryzias latipes</name>
    <name type="common">Japanese rice fish</name>
    <name type="synonym">Japanese killifish</name>
    <dbReference type="NCBI Taxonomy" id="8090"/>
    <lineage>
        <taxon>Eukaryota</taxon>
        <taxon>Metazoa</taxon>
        <taxon>Chordata</taxon>
        <taxon>Craniata</taxon>
        <taxon>Vertebrata</taxon>
        <taxon>Euteleostomi</taxon>
        <taxon>Actinopterygii</taxon>
        <taxon>Neopterygii</taxon>
        <taxon>Teleostei</taxon>
        <taxon>Neoteleostei</taxon>
        <taxon>Acanthomorphata</taxon>
        <taxon>Ovalentaria</taxon>
        <taxon>Atherinomorphae</taxon>
        <taxon>Beloniformes</taxon>
        <taxon>Adrianichthyidae</taxon>
        <taxon>Oryziinae</taxon>
        <taxon>Oryzias</taxon>
    </lineage>
</organism>
<evidence type="ECO:0000256" key="9">
    <source>
        <dbReference type="ARBA" id="ARBA00046435"/>
    </source>
</evidence>
<proteinExistence type="inferred from homology"/>
<dbReference type="AlphaFoldDB" id="A0A3P9KQ23"/>
<evidence type="ECO:0000256" key="10">
    <source>
        <dbReference type="SAM" id="MobiDB-lite"/>
    </source>
</evidence>
<feature type="region of interest" description="Disordered" evidence="10">
    <location>
        <begin position="96"/>
        <end position="186"/>
    </location>
</feature>
<feature type="compositionally biased region" description="Polar residues" evidence="10">
    <location>
        <begin position="311"/>
        <end position="324"/>
    </location>
</feature>
<dbReference type="PANTHER" id="PTHR14517:SF10">
    <property type="entry name" value="RIB43A-LIKE WITH COILED-COILS PROTEIN 2"/>
    <property type="match status" value="1"/>
</dbReference>
<comment type="similarity">
    <text evidence="2">Belongs to the RIB43A family.</text>
</comment>
<keyword evidence="3" id="KW-0963">Cytoplasm</keyword>
<evidence type="ECO:0000256" key="3">
    <source>
        <dbReference type="ARBA" id="ARBA00022490"/>
    </source>
</evidence>
<dbReference type="Ensembl" id="ENSORLT00020017220.1">
    <property type="protein sequence ID" value="ENSORLP00020010554.1"/>
    <property type="gene ID" value="ENSORLG00020011455.1"/>
</dbReference>
<keyword evidence="5" id="KW-0175">Coiled coil</keyword>
<keyword evidence="6" id="KW-0969">Cilium</keyword>
<feature type="compositionally biased region" description="Basic and acidic residues" evidence="10">
    <location>
        <begin position="173"/>
        <end position="186"/>
    </location>
</feature>
<reference key="1">
    <citation type="journal article" date="2007" name="Nature">
        <title>The medaka draft genome and insights into vertebrate genome evolution.</title>
        <authorList>
            <person name="Kasahara M."/>
            <person name="Naruse K."/>
            <person name="Sasaki S."/>
            <person name="Nakatani Y."/>
            <person name="Qu W."/>
            <person name="Ahsan B."/>
            <person name="Yamada T."/>
            <person name="Nagayasu Y."/>
            <person name="Doi K."/>
            <person name="Kasai Y."/>
            <person name="Jindo T."/>
            <person name="Kobayashi D."/>
            <person name="Shimada A."/>
            <person name="Toyoda A."/>
            <person name="Kuroki Y."/>
            <person name="Fujiyama A."/>
            <person name="Sasaki T."/>
            <person name="Shimizu A."/>
            <person name="Asakawa S."/>
            <person name="Shimizu N."/>
            <person name="Hashimoto S."/>
            <person name="Yang J."/>
            <person name="Lee Y."/>
            <person name="Matsushima K."/>
            <person name="Sugano S."/>
            <person name="Sakaizumi M."/>
            <person name="Narita T."/>
            <person name="Ohishi K."/>
            <person name="Haga S."/>
            <person name="Ohta F."/>
            <person name="Nomoto H."/>
            <person name="Nogata K."/>
            <person name="Morishita T."/>
            <person name="Endo T."/>
            <person name="Shin-I T."/>
            <person name="Takeda H."/>
            <person name="Morishita S."/>
            <person name="Kohara Y."/>
        </authorList>
    </citation>
    <scope>NUCLEOTIDE SEQUENCE [LARGE SCALE GENOMIC DNA]</scope>
    <source>
        <strain>Hd-rR</strain>
    </source>
</reference>
<feature type="compositionally biased region" description="Basic and acidic residues" evidence="10">
    <location>
        <begin position="137"/>
        <end position="152"/>
    </location>
</feature>
<evidence type="ECO:0000256" key="4">
    <source>
        <dbReference type="ARBA" id="ARBA00022846"/>
    </source>
</evidence>
<evidence type="ECO:0000313" key="11">
    <source>
        <dbReference type="Ensembl" id="ENSORLP00020010554.1"/>
    </source>
</evidence>
<evidence type="ECO:0000256" key="7">
    <source>
        <dbReference type="ARBA" id="ARBA00023212"/>
    </source>
</evidence>
<keyword evidence="8" id="KW-0966">Cell projection</keyword>
<name>A0A3P9KQ23_ORYLA</name>
<dbReference type="PANTHER" id="PTHR14517">
    <property type="entry name" value="RIB43A-RELATED"/>
    <property type="match status" value="1"/>
</dbReference>
<evidence type="ECO:0000256" key="1">
    <source>
        <dbReference type="ARBA" id="ARBA00004611"/>
    </source>
</evidence>
<feature type="compositionally biased region" description="Basic and acidic residues" evidence="10">
    <location>
        <begin position="396"/>
        <end position="405"/>
    </location>
</feature>
<feature type="region of interest" description="Disordered" evidence="10">
    <location>
        <begin position="311"/>
        <end position="330"/>
    </location>
</feature>
<reference evidence="11 12" key="2">
    <citation type="submission" date="2017-04" db="EMBL/GenBank/DDBJ databases">
        <title>CpG methylation of centromeres and impact of large insertions on vertebrate speciation.</title>
        <authorList>
            <person name="Ichikawa K."/>
            <person name="Yoshimura J."/>
            <person name="Morishita S."/>
        </authorList>
    </citation>
    <scope>NUCLEOTIDE SEQUENCE</scope>
    <source>
        <strain evidence="11 12">HNI</strain>
    </source>
</reference>
<reference evidence="11" key="4">
    <citation type="submission" date="2025-09" db="UniProtKB">
        <authorList>
            <consortium name="Ensembl"/>
        </authorList>
    </citation>
    <scope>IDENTIFICATION</scope>
    <source>
        <strain evidence="11">HNI</strain>
    </source>
</reference>
<feature type="region of interest" description="Disordered" evidence="10">
    <location>
        <begin position="384"/>
        <end position="405"/>
    </location>
</feature>
<reference evidence="11" key="3">
    <citation type="submission" date="2025-08" db="UniProtKB">
        <authorList>
            <consortium name="Ensembl"/>
        </authorList>
    </citation>
    <scope>IDENTIFICATION</scope>
    <source>
        <strain evidence="11">HNI</strain>
    </source>
</reference>
<feature type="compositionally biased region" description="Basic and acidic residues" evidence="10">
    <location>
        <begin position="106"/>
        <end position="123"/>
    </location>
</feature>
<accession>A0A3P9KQ23</accession>
<evidence type="ECO:0000256" key="5">
    <source>
        <dbReference type="ARBA" id="ARBA00023054"/>
    </source>
</evidence>